<dbReference type="PANTHER" id="PTHR34581:SF2">
    <property type="entry name" value="PTS SYSTEM N,N'-DIACETYLCHITOBIOSE-SPECIFIC EIIB COMPONENT"/>
    <property type="match status" value="1"/>
</dbReference>
<evidence type="ECO:0000313" key="11">
    <source>
        <dbReference type="Proteomes" id="UP001142372"/>
    </source>
</evidence>
<feature type="domain" description="PTS EIIB type-3" evidence="9">
    <location>
        <begin position="1"/>
        <end position="104"/>
    </location>
</feature>
<dbReference type="InterPro" id="IPR003501">
    <property type="entry name" value="PTS_EIIB_2/3"/>
</dbReference>
<dbReference type="PANTHER" id="PTHR34581">
    <property type="entry name" value="PTS SYSTEM N,N'-DIACETYLCHITOBIOSE-SPECIFIC EIIB COMPONENT"/>
    <property type="match status" value="1"/>
</dbReference>
<dbReference type="GO" id="GO:0016301">
    <property type="term" value="F:kinase activity"/>
    <property type="evidence" value="ECO:0007669"/>
    <property type="project" value="UniProtKB-KW"/>
</dbReference>
<keyword evidence="2" id="KW-0597">Phosphoprotein</keyword>
<dbReference type="Gene3D" id="3.40.50.2300">
    <property type="match status" value="1"/>
</dbReference>
<evidence type="ECO:0000256" key="6">
    <source>
        <dbReference type="ARBA" id="ARBA00022777"/>
    </source>
</evidence>
<sequence>MKILVVCGAGASSTFVALKVRKAAGLRGIPVTVVAGSADQLETFTGVDVVLVGAHLAPGSSELRERAAAAGAAVAVLPAVSPAALDGDLALDLALDAGPVREHDGTMGAPTAIPSHTEGVQNG</sequence>
<dbReference type="RefSeq" id="WP_271176615.1">
    <property type="nucleotide sequence ID" value="NZ_BAAAJO010000005.1"/>
</dbReference>
<evidence type="ECO:0000256" key="4">
    <source>
        <dbReference type="ARBA" id="ARBA00022679"/>
    </source>
</evidence>
<dbReference type="InterPro" id="IPR051819">
    <property type="entry name" value="PTS_sugar-specific_EIIB"/>
</dbReference>
<keyword evidence="11" id="KW-1185">Reference proteome</keyword>
<name>A0A9W6H9J3_9MICO</name>
<keyword evidence="4" id="KW-0808">Transferase</keyword>
<evidence type="ECO:0000256" key="2">
    <source>
        <dbReference type="ARBA" id="ARBA00022553"/>
    </source>
</evidence>
<dbReference type="GO" id="GO:0009401">
    <property type="term" value="P:phosphoenolpyruvate-dependent sugar phosphotransferase system"/>
    <property type="evidence" value="ECO:0007669"/>
    <property type="project" value="UniProtKB-KW"/>
</dbReference>
<evidence type="ECO:0000259" key="9">
    <source>
        <dbReference type="PROSITE" id="PS51100"/>
    </source>
</evidence>
<keyword evidence="3" id="KW-0762">Sugar transport</keyword>
<keyword evidence="5" id="KW-0598">Phosphotransferase system</keyword>
<reference evidence="10" key="2">
    <citation type="submission" date="2023-01" db="EMBL/GenBank/DDBJ databases">
        <authorList>
            <person name="Sun Q."/>
            <person name="Evtushenko L."/>
        </authorList>
    </citation>
    <scope>NUCLEOTIDE SEQUENCE</scope>
    <source>
        <strain evidence="10">VKM Ac-1401</strain>
    </source>
</reference>
<dbReference type="EMBL" id="BSEN01000006">
    <property type="protein sequence ID" value="GLJ75939.1"/>
    <property type="molecule type" value="Genomic_DNA"/>
</dbReference>
<dbReference type="PROSITE" id="PS51100">
    <property type="entry name" value="PTS_EIIB_TYPE_3"/>
    <property type="match status" value="1"/>
</dbReference>
<keyword evidence="6" id="KW-0418">Kinase</keyword>
<evidence type="ECO:0000256" key="5">
    <source>
        <dbReference type="ARBA" id="ARBA00022683"/>
    </source>
</evidence>
<comment type="caution">
    <text evidence="10">The sequence shown here is derived from an EMBL/GenBank/DDBJ whole genome shotgun (WGS) entry which is preliminary data.</text>
</comment>
<evidence type="ECO:0000256" key="1">
    <source>
        <dbReference type="ARBA" id="ARBA00022448"/>
    </source>
</evidence>
<evidence type="ECO:0000256" key="3">
    <source>
        <dbReference type="ARBA" id="ARBA00022597"/>
    </source>
</evidence>
<organism evidence="10 11">
    <name type="scientific">Leifsonia poae</name>
    <dbReference type="NCBI Taxonomy" id="110933"/>
    <lineage>
        <taxon>Bacteria</taxon>
        <taxon>Bacillati</taxon>
        <taxon>Actinomycetota</taxon>
        <taxon>Actinomycetes</taxon>
        <taxon>Micrococcales</taxon>
        <taxon>Microbacteriaceae</taxon>
        <taxon>Leifsonia</taxon>
    </lineage>
</organism>
<dbReference type="Pfam" id="PF02302">
    <property type="entry name" value="PTS_IIB"/>
    <property type="match status" value="1"/>
</dbReference>
<feature type="region of interest" description="Disordered" evidence="8">
    <location>
        <begin position="103"/>
        <end position="123"/>
    </location>
</feature>
<dbReference type="AlphaFoldDB" id="A0A9W6H9J3"/>
<dbReference type="GO" id="GO:0008982">
    <property type="term" value="F:protein-N(PI)-phosphohistidine-sugar phosphotransferase activity"/>
    <property type="evidence" value="ECO:0007669"/>
    <property type="project" value="InterPro"/>
</dbReference>
<dbReference type="InterPro" id="IPR036095">
    <property type="entry name" value="PTS_EIIB-like_sf"/>
</dbReference>
<gene>
    <name evidence="10" type="ORF">GCM10017584_15130</name>
</gene>
<accession>A0A9W6H9J3</accession>
<evidence type="ECO:0000313" key="10">
    <source>
        <dbReference type="EMBL" id="GLJ75939.1"/>
    </source>
</evidence>
<evidence type="ECO:0000256" key="8">
    <source>
        <dbReference type="SAM" id="MobiDB-lite"/>
    </source>
</evidence>
<protein>
    <submittedName>
        <fullName evidence="10">PTS lactose transporter subunit IIB</fullName>
    </submittedName>
</protein>
<feature type="modified residue" description="Phosphocysteine; by EIIA" evidence="7">
    <location>
        <position position="7"/>
    </location>
</feature>
<dbReference type="InterPro" id="IPR013012">
    <property type="entry name" value="PTS_EIIB_3"/>
</dbReference>
<evidence type="ECO:0000256" key="7">
    <source>
        <dbReference type="PROSITE-ProRule" id="PRU00423"/>
    </source>
</evidence>
<dbReference type="SUPFAM" id="SSF52794">
    <property type="entry name" value="PTS system IIB component-like"/>
    <property type="match status" value="1"/>
</dbReference>
<keyword evidence="1" id="KW-0813">Transport</keyword>
<reference evidence="10" key="1">
    <citation type="journal article" date="2014" name="Int. J. Syst. Evol. Microbiol.">
        <title>Complete genome sequence of Corynebacterium casei LMG S-19264T (=DSM 44701T), isolated from a smear-ripened cheese.</title>
        <authorList>
            <consortium name="US DOE Joint Genome Institute (JGI-PGF)"/>
            <person name="Walter F."/>
            <person name="Albersmeier A."/>
            <person name="Kalinowski J."/>
            <person name="Ruckert C."/>
        </authorList>
    </citation>
    <scope>NUCLEOTIDE SEQUENCE</scope>
    <source>
        <strain evidence="10">VKM Ac-1401</strain>
    </source>
</reference>
<dbReference type="Proteomes" id="UP001142372">
    <property type="component" value="Unassembled WGS sequence"/>
</dbReference>
<proteinExistence type="predicted"/>